<dbReference type="eggNOG" id="KOG4003">
    <property type="taxonomic scope" value="Eukaryota"/>
</dbReference>
<dbReference type="PANTHER" id="PTHR11080">
    <property type="entry name" value="PYRAZINAMIDASE/NICOTINAMIDASE"/>
    <property type="match status" value="1"/>
</dbReference>
<reference evidence="10 11" key="3">
    <citation type="journal article" date="2013" name="Genome Biol.">
        <title>Assembly of a phased diploid Candida albicans genome facilitates allele-specific measurements and provides a simple model for repeat and indel structure.</title>
        <authorList>
            <person name="Muzzey D."/>
            <person name="Schwartz K."/>
            <person name="Weissman J.S."/>
            <person name="Sherlock G."/>
        </authorList>
    </citation>
    <scope>NUCLEOTIDE SEQUENCE [LARGE SCALE GENOMIC DNA]</scope>
    <source>
        <strain evidence="11">SC5314 / ATCC MYA-2876</strain>
    </source>
</reference>
<dbReference type="Pfam" id="PF00857">
    <property type="entry name" value="Isochorismatase"/>
    <property type="match status" value="1"/>
</dbReference>
<dbReference type="SMR" id="A0A1D8PRE2"/>
<dbReference type="STRING" id="237561.A0A1D8PRE2"/>
<dbReference type="FunFam" id="3.40.50.850:FF:000013">
    <property type="entry name" value="Pyrazinamidase and NiCotinamidase"/>
    <property type="match status" value="1"/>
</dbReference>
<evidence type="ECO:0000259" key="8">
    <source>
        <dbReference type="Pfam" id="PF00857"/>
    </source>
</evidence>
<dbReference type="Proteomes" id="UP000000559">
    <property type="component" value="Chromosome 7"/>
</dbReference>
<organism evidence="10 11">
    <name type="scientific">Candida albicans (strain SC5314 / ATCC MYA-2876)</name>
    <name type="common">Yeast</name>
    <dbReference type="NCBI Taxonomy" id="237561"/>
    <lineage>
        <taxon>Eukaryota</taxon>
        <taxon>Fungi</taxon>
        <taxon>Dikarya</taxon>
        <taxon>Ascomycota</taxon>
        <taxon>Saccharomycotina</taxon>
        <taxon>Pichiomycetes</taxon>
        <taxon>Debaryomycetaceae</taxon>
        <taxon>Candida/Lodderomyces clade</taxon>
        <taxon>Candida</taxon>
    </lineage>
</organism>
<dbReference type="PANTHER" id="PTHR11080:SF2">
    <property type="entry name" value="LD05707P"/>
    <property type="match status" value="1"/>
</dbReference>
<gene>
    <name evidence="9 10" type="primary">PNC1</name>
    <name evidence="10" type="ordered locus">CAALFM_C703520WA</name>
    <name evidence="9" type="ordered locus">orf19.13976</name>
</gene>
<dbReference type="VEuPathDB" id="FungiDB:C7_03520W_A"/>
<name>A0A1D8PRE2_CANAL</name>
<dbReference type="GO" id="GO:0008936">
    <property type="term" value="F:nicotinamidase activity"/>
    <property type="evidence" value="ECO:0000315"/>
    <property type="project" value="CGD"/>
</dbReference>
<feature type="domain" description="Isochorismatase-like" evidence="8">
    <location>
        <begin position="4"/>
        <end position="217"/>
    </location>
</feature>
<evidence type="ECO:0000313" key="10">
    <source>
        <dbReference type="EMBL" id="AOW30694.1"/>
    </source>
</evidence>
<dbReference type="GO" id="GO:0000781">
    <property type="term" value="C:chromosome, telomeric region"/>
    <property type="evidence" value="ECO:0007669"/>
    <property type="project" value="GOC"/>
</dbReference>
<dbReference type="CGD" id="CAL0000183035">
    <property type="gene designation" value="PNC1"/>
</dbReference>
<dbReference type="GO" id="GO:0005777">
    <property type="term" value="C:peroxisome"/>
    <property type="evidence" value="ECO:0007669"/>
    <property type="project" value="EnsemblFungi"/>
</dbReference>
<dbReference type="GO" id="GO:0000183">
    <property type="term" value="P:rDNA heterochromatin formation"/>
    <property type="evidence" value="ECO:0007669"/>
    <property type="project" value="EnsemblFungi"/>
</dbReference>
<keyword evidence="3" id="KW-0479">Metal-binding</keyword>
<evidence type="ECO:0000256" key="5">
    <source>
        <dbReference type="ARBA" id="ARBA00037900"/>
    </source>
</evidence>
<dbReference type="GO" id="GO:0031509">
    <property type="term" value="P:subtelomeric heterochromatin formation"/>
    <property type="evidence" value="ECO:0007669"/>
    <property type="project" value="EnsemblFungi"/>
</dbReference>
<dbReference type="EMBL" id="CP017629">
    <property type="protein sequence ID" value="AOW30694.1"/>
    <property type="molecule type" value="Genomic_DNA"/>
</dbReference>
<dbReference type="InterPro" id="IPR052347">
    <property type="entry name" value="Isochorismatase_Nicotinamidase"/>
</dbReference>
<evidence type="ECO:0000256" key="3">
    <source>
        <dbReference type="ARBA" id="ARBA00022723"/>
    </source>
</evidence>
<reference evidence="10 11" key="2">
    <citation type="journal article" date="2007" name="Genome Biol.">
        <title>Assembly of the Candida albicans genome into sixteen supercontigs aligned on the eight chromosomes.</title>
        <authorList>
            <person name="van het Hoog M."/>
            <person name="Rast T.J."/>
            <person name="Martchenko M."/>
            <person name="Grindle S."/>
            <person name="Dignard D."/>
            <person name="Hogues H."/>
            <person name="Cuomo C."/>
            <person name="Berriman M."/>
            <person name="Scherer S."/>
            <person name="Magee B.B."/>
            <person name="Whiteway M."/>
            <person name="Chibana H."/>
            <person name="Nantel A."/>
            <person name="Magee P.T."/>
        </authorList>
    </citation>
    <scope>GENOME REANNOTATION</scope>
    <source>
        <strain evidence="11">SC5314 / ATCC MYA-2876</strain>
    </source>
</reference>
<reference evidence="10 11" key="1">
    <citation type="journal article" date="2004" name="Proc. Natl. Acad. Sci. U.S.A.">
        <title>The diploid genome sequence of Candida albicans.</title>
        <authorList>
            <person name="Jones T."/>
            <person name="Federspiel N.A."/>
            <person name="Chibana H."/>
            <person name="Dungan J."/>
            <person name="Kalman S."/>
            <person name="Magee B.B."/>
            <person name="Newport G."/>
            <person name="Thorstenson Y.R."/>
            <person name="Agabian N."/>
            <person name="Magee P.T."/>
            <person name="Davis R.W."/>
            <person name="Scherer S."/>
        </authorList>
    </citation>
    <scope>NUCLEOTIDE SEQUENCE [LARGE SCALE GENOMIC DNA]</scope>
    <source>
        <strain evidence="11">SC5314 / ATCC MYA-2876</strain>
    </source>
</reference>
<keyword evidence="4" id="KW-0378">Hydrolase</keyword>
<dbReference type="GO" id="GO:0019358">
    <property type="term" value="P:nicotinate nucleotide salvage"/>
    <property type="evidence" value="ECO:0000315"/>
    <property type="project" value="CGD"/>
</dbReference>
<accession>A0A1D8PRE2</accession>
<dbReference type="InterPro" id="IPR036380">
    <property type="entry name" value="Isochorismatase-like_sf"/>
</dbReference>
<evidence type="ECO:0000313" key="9">
    <source>
        <dbReference type="CGD" id="CAL0000183035"/>
    </source>
</evidence>
<dbReference type="GO" id="GO:0006769">
    <property type="term" value="P:nicotinamide metabolic process"/>
    <property type="evidence" value="ECO:0000315"/>
    <property type="project" value="CGD"/>
</dbReference>
<dbReference type="RefSeq" id="XP_712137.2">
    <property type="nucleotide sequence ID" value="XM_707044.2"/>
</dbReference>
<evidence type="ECO:0000256" key="1">
    <source>
        <dbReference type="ARBA" id="ARBA00006336"/>
    </source>
</evidence>
<dbReference type="OrthoDB" id="3341310at2759"/>
<dbReference type="KEGG" id="cal:CAALFM_C703520WA"/>
<dbReference type="SUPFAM" id="SSF52499">
    <property type="entry name" value="Isochorismatase-like hydrolases"/>
    <property type="match status" value="1"/>
</dbReference>
<dbReference type="GeneID" id="3646232"/>
<evidence type="ECO:0000313" key="11">
    <source>
        <dbReference type="Proteomes" id="UP000000559"/>
    </source>
</evidence>
<dbReference type="GO" id="GO:0062040">
    <property type="term" value="C:fungal biofilm matrix"/>
    <property type="evidence" value="ECO:0000314"/>
    <property type="project" value="CGD"/>
</dbReference>
<evidence type="ECO:0000256" key="6">
    <source>
        <dbReference type="ARBA" id="ARBA00039017"/>
    </source>
</evidence>
<evidence type="ECO:0000256" key="7">
    <source>
        <dbReference type="ARBA" id="ARBA00043224"/>
    </source>
</evidence>
<dbReference type="EC" id="3.5.1.19" evidence="6"/>
<sequence>MKKTALIVVDLQEDFLPPNGSLAIKNGRSVIPKINQLLPSQDNHSKFDWSLIVATQDWHPPNHTSFASQHENVAPFTEIEFIHPEKKLDPKTNQPIVMNQIVWPDHCVQGTKGAQLEPSFANQFEKLTKQDDNNTAPCKIVKKGYLPDREYYSCFQDCWGLHHTELIDLLHEYDIENVVFVGLAYDFCVLSSAIDSAKNGFKTFVLKNYCESVYPEKINDTDKLFIDNGVTIVDNDEKFDSLFK</sequence>
<keyword evidence="11" id="KW-1185">Reference proteome</keyword>
<dbReference type="Gene3D" id="3.40.50.850">
    <property type="entry name" value="Isochorismatase-like"/>
    <property type="match status" value="1"/>
</dbReference>
<proteinExistence type="inferred from homology"/>
<dbReference type="FunCoup" id="A0A1D8PRE2">
    <property type="interactions" value="455"/>
</dbReference>
<comment type="similarity">
    <text evidence="1">Belongs to the isochorismatase family.</text>
</comment>
<comment type="pathway">
    <text evidence="5">Cofactor biosynthesis; nicotinate biosynthesis; nicotinate from nicotinamide: step 1/1.</text>
</comment>
<evidence type="ECO:0000256" key="2">
    <source>
        <dbReference type="ARBA" id="ARBA00022642"/>
    </source>
</evidence>
<dbReference type="GO" id="GO:0005634">
    <property type="term" value="C:nucleus"/>
    <property type="evidence" value="ECO:0007669"/>
    <property type="project" value="EnsemblFungi"/>
</dbReference>
<evidence type="ECO:0000256" key="4">
    <source>
        <dbReference type="ARBA" id="ARBA00022801"/>
    </source>
</evidence>
<dbReference type="InParanoid" id="A0A1D8PRE2"/>
<dbReference type="GO" id="GO:1904524">
    <property type="term" value="P:negative regulation of DNA amplification"/>
    <property type="evidence" value="ECO:0007669"/>
    <property type="project" value="EnsemblFungi"/>
</dbReference>
<dbReference type="GO" id="GO:0046872">
    <property type="term" value="F:metal ion binding"/>
    <property type="evidence" value="ECO:0007669"/>
    <property type="project" value="UniProtKB-KW"/>
</dbReference>
<dbReference type="AlphaFoldDB" id="A0A1D8PRE2"/>
<protein>
    <recommendedName>
        <fullName evidence="6">nicotinamidase</fullName>
        <ecNumber evidence="6">3.5.1.19</ecNumber>
    </recommendedName>
    <alternativeName>
        <fullName evidence="7">Nicotinamide deamidase</fullName>
    </alternativeName>
</protein>
<dbReference type="InterPro" id="IPR000868">
    <property type="entry name" value="Isochorismatase-like_dom"/>
</dbReference>
<keyword evidence="2" id="KW-0662">Pyridine nucleotide biosynthesis</keyword>